<accession>A0ABQ5QA84</accession>
<dbReference type="InterPro" id="IPR003010">
    <property type="entry name" value="C-N_Hydrolase"/>
</dbReference>
<evidence type="ECO:0000313" key="5">
    <source>
        <dbReference type="Proteomes" id="UP001165069"/>
    </source>
</evidence>
<comment type="caution">
    <text evidence="4">The sequence shown here is derived from an EMBL/GenBank/DDBJ whole genome shotgun (WGS) entry which is preliminary data.</text>
</comment>
<evidence type="ECO:0000313" key="4">
    <source>
        <dbReference type="EMBL" id="GLH71622.1"/>
    </source>
</evidence>
<dbReference type="EMBL" id="BSDE01000001">
    <property type="protein sequence ID" value="GLH71622.1"/>
    <property type="molecule type" value="Genomic_DNA"/>
</dbReference>
<proteinExistence type="inferred from homology"/>
<dbReference type="Proteomes" id="UP001165069">
    <property type="component" value="Unassembled WGS sequence"/>
</dbReference>
<dbReference type="Gene3D" id="3.60.110.10">
    <property type="entry name" value="Carbon-nitrogen hydrolase"/>
    <property type="match status" value="1"/>
</dbReference>
<feature type="domain" description="CN hydrolase" evidence="3">
    <location>
        <begin position="6"/>
        <end position="240"/>
    </location>
</feature>
<evidence type="ECO:0000256" key="1">
    <source>
        <dbReference type="ARBA" id="ARBA00010613"/>
    </source>
</evidence>
<dbReference type="InterPro" id="IPR036526">
    <property type="entry name" value="C-N_Hydrolase_sf"/>
</dbReference>
<dbReference type="PROSITE" id="PS01227">
    <property type="entry name" value="UPF0012"/>
    <property type="match status" value="1"/>
</dbReference>
<dbReference type="PROSITE" id="PS50263">
    <property type="entry name" value="CN_HYDROLASE"/>
    <property type="match status" value="1"/>
</dbReference>
<dbReference type="PANTHER" id="PTHR23088:SF27">
    <property type="entry name" value="DEAMINATED GLUTATHIONE AMIDASE"/>
    <property type="match status" value="1"/>
</dbReference>
<feature type="region of interest" description="Disordered" evidence="2">
    <location>
        <begin position="261"/>
        <end position="289"/>
    </location>
</feature>
<dbReference type="SUPFAM" id="SSF56317">
    <property type="entry name" value="Carbon-nitrogen hydrolase"/>
    <property type="match status" value="1"/>
</dbReference>
<dbReference type="RefSeq" id="WP_285568940.1">
    <property type="nucleotide sequence ID" value="NZ_BSDE01000001.1"/>
</dbReference>
<sequence>MRASSLRVALIQQDTIWQDPAANLARARDHVATAARAGARVAVFPELFTLGFTMAPEPFAEAIPGPTSAALSDLSRAFGLYLVGTAVEAHAPHPRNAAFVTAPDGSLLATYRKIHPFSYGDENRHYSGGESCPIFEIDGVPCGLQICYDLRFPEPFRTLAARGAEVVFVPANWPRRRISAWSTLLAARAIENQMAVCGVNRVGRDPLVDYPGRSAIHDAFGEVIAVGDASEGIVIGDIDLVQLRAWRHRFPALQDRRPEVYSGLGASGKPPFEPGPISGMGDPDDPAHR</sequence>
<evidence type="ECO:0000259" key="3">
    <source>
        <dbReference type="PROSITE" id="PS50263"/>
    </source>
</evidence>
<keyword evidence="4" id="KW-0378">Hydrolase</keyword>
<gene>
    <name evidence="4" type="ORF">GETHLI_01240</name>
</gene>
<dbReference type="GO" id="GO:0016787">
    <property type="term" value="F:hydrolase activity"/>
    <property type="evidence" value="ECO:0007669"/>
    <property type="project" value="UniProtKB-KW"/>
</dbReference>
<dbReference type="InterPro" id="IPR001110">
    <property type="entry name" value="UPF0012_CS"/>
</dbReference>
<protein>
    <submittedName>
        <fullName evidence="4">Hydrolase</fullName>
    </submittedName>
</protein>
<comment type="similarity">
    <text evidence="1">Belongs to the carbon-nitrogen hydrolase superfamily. NIT1/NIT2 family.</text>
</comment>
<dbReference type="Pfam" id="PF00795">
    <property type="entry name" value="CN_hydrolase"/>
    <property type="match status" value="1"/>
</dbReference>
<name>A0ABQ5QA84_9BACT</name>
<dbReference type="PANTHER" id="PTHR23088">
    <property type="entry name" value="NITRILASE-RELATED"/>
    <property type="match status" value="1"/>
</dbReference>
<evidence type="ECO:0000256" key="2">
    <source>
        <dbReference type="SAM" id="MobiDB-lite"/>
    </source>
</evidence>
<keyword evidence="5" id="KW-1185">Reference proteome</keyword>
<organism evidence="4 5">
    <name type="scientific">Geothrix limicola</name>
    <dbReference type="NCBI Taxonomy" id="2927978"/>
    <lineage>
        <taxon>Bacteria</taxon>
        <taxon>Pseudomonadati</taxon>
        <taxon>Acidobacteriota</taxon>
        <taxon>Holophagae</taxon>
        <taxon>Holophagales</taxon>
        <taxon>Holophagaceae</taxon>
        <taxon>Geothrix</taxon>
    </lineage>
</organism>
<reference evidence="4 5" key="1">
    <citation type="journal article" date="2023" name="Antonie Van Leeuwenhoek">
        <title>Mesoterricola silvestris gen. nov., sp. nov., Mesoterricola sediminis sp. nov., Geothrix oryzae sp. nov., Geothrix edaphica sp. nov., Geothrix rubra sp. nov., and Geothrix limicola sp. nov., six novel members of Acidobacteriota isolated from soils.</title>
        <authorList>
            <person name="Itoh H."/>
            <person name="Sugisawa Y."/>
            <person name="Mise K."/>
            <person name="Xu Z."/>
            <person name="Kuniyasu M."/>
            <person name="Ushijima N."/>
            <person name="Kawano K."/>
            <person name="Kobayashi E."/>
            <person name="Shiratori Y."/>
            <person name="Masuda Y."/>
            <person name="Senoo K."/>
        </authorList>
    </citation>
    <scope>NUCLEOTIDE SEQUENCE [LARGE SCALE GENOMIC DNA]</scope>
    <source>
        <strain evidence="4 5">Red804</strain>
    </source>
</reference>